<dbReference type="PANTHER" id="PTHR30582">
    <property type="entry name" value="L,D-TRANSPEPTIDASE"/>
    <property type="match status" value="1"/>
</dbReference>
<evidence type="ECO:0000256" key="1">
    <source>
        <dbReference type="ARBA" id="ARBA00004752"/>
    </source>
</evidence>
<dbReference type="Proteomes" id="UP000602395">
    <property type="component" value="Unassembled WGS sequence"/>
</dbReference>
<keyword evidence="3 7" id="KW-0133">Cell shape</keyword>
<protein>
    <submittedName>
        <fullName evidence="9">L,D-transpeptidase</fullName>
    </submittedName>
</protein>
<keyword evidence="10" id="KW-1185">Reference proteome</keyword>
<dbReference type="InterPro" id="IPR005490">
    <property type="entry name" value="LD_TPept_cat_dom"/>
</dbReference>
<organism evidence="9 10">
    <name type="scientific">Gordonia hankookensis</name>
    <dbReference type="NCBI Taxonomy" id="589403"/>
    <lineage>
        <taxon>Bacteria</taxon>
        <taxon>Bacillati</taxon>
        <taxon>Actinomycetota</taxon>
        <taxon>Actinomycetes</taxon>
        <taxon>Mycobacteriales</taxon>
        <taxon>Gordoniaceae</taxon>
        <taxon>Gordonia</taxon>
    </lineage>
</organism>
<evidence type="ECO:0000256" key="2">
    <source>
        <dbReference type="ARBA" id="ARBA00022679"/>
    </source>
</evidence>
<feature type="active site" description="Nucleophile" evidence="7">
    <location>
        <position position="352"/>
    </location>
</feature>
<evidence type="ECO:0000313" key="10">
    <source>
        <dbReference type="Proteomes" id="UP000602395"/>
    </source>
</evidence>
<evidence type="ECO:0000259" key="8">
    <source>
        <dbReference type="PROSITE" id="PS52029"/>
    </source>
</evidence>
<feature type="domain" description="L,D-TPase catalytic" evidence="8">
    <location>
        <begin position="251"/>
        <end position="376"/>
    </location>
</feature>
<evidence type="ECO:0000313" key="9">
    <source>
        <dbReference type="EMBL" id="MBD1321590.1"/>
    </source>
</evidence>
<keyword evidence="2" id="KW-0808">Transferase</keyword>
<dbReference type="CDD" id="cd16913">
    <property type="entry name" value="YkuD_like"/>
    <property type="match status" value="1"/>
</dbReference>
<evidence type="ECO:0000256" key="6">
    <source>
        <dbReference type="ARBA" id="ARBA00023316"/>
    </source>
</evidence>
<dbReference type="PANTHER" id="PTHR30582:SF2">
    <property type="entry name" value="L,D-TRANSPEPTIDASE YCIB-RELATED"/>
    <property type="match status" value="1"/>
</dbReference>
<dbReference type="InterPro" id="IPR041280">
    <property type="entry name" value="Big_10"/>
</dbReference>
<evidence type="ECO:0000256" key="5">
    <source>
        <dbReference type="ARBA" id="ARBA00023315"/>
    </source>
</evidence>
<keyword evidence="4 7" id="KW-0573">Peptidoglycan synthesis</keyword>
<dbReference type="RefSeq" id="WP_164306600.1">
    <property type="nucleotide sequence ID" value="NZ_BAABAD010000002.1"/>
</dbReference>
<reference evidence="9 10" key="1">
    <citation type="submission" date="2020-09" db="EMBL/GenBank/DDBJ databases">
        <title>Novel species in genus Gordonia.</title>
        <authorList>
            <person name="Zhang G."/>
        </authorList>
    </citation>
    <scope>NUCLEOTIDE SEQUENCE [LARGE SCALE GENOMIC DNA]</scope>
    <source>
        <strain evidence="9 10">ON-33</strain>
    </source>
</reference>
<dbReference type="Pfam" id="PF17964">
    <property type="entry name" value="Big_10"/>
    <property type="match status" value="1"/>
</dbReference>
<comment type="caution">
    <text evidence="9">The sequence shown here is derived from an EMBL/GenBank/DDBJ whole genome shotgun (WGS) entry which is preliminary data.</text>
</comment>
<dbReference type="Pfam" id="PF03734">
    <property type="entry name" value="YkuD"/>
    <property type="match status" value="1"/>
</dbReference>
<evidence type="ECO:0000256" key="3">
    <source>
        <dbReference type="ARBA" id="ARBA00022960"/>
    </source>
</evidence>
<evidence type="ECO:0000256" key="4">
    <source>
        <dbReference type="ARBA" id="ARBA00022984"/>
    </source>
</evidence>
<keyword evidence="6 7" id="KW-0961">Cell wall biogenesis/degradation</keyword>
<dbReference type="InterPro" id="IPR050979">
    <property type="entry name" value="LD-transpeptidase"/>
</dbReference>
<feature type="active site" description="Proton donor/acceptor" evidence="7">
    <location>
        <position position="334"/>
    </location>
</feature>
<dbReference type="PROSITE" id="PS51257">
    <property type="entry name" value="PROKAR_LIPOPROTEIN"/>
    <property type="match status" value="1"/>
</dbReference>
<dbReference type="InterPro" id="IPR038063">
    <property type="entry name" value="Transpep_catalytic_dom"/>
</dbReference>
<dbReference type="Gene3D" id="2.40.440.10">
    <property type="entry name" value="L,D-transpeptidase catalytic domain-like"/>
    <property type="match status" value="1"/>
</dbReference>
<dbReference type="Gene3D" id="2.60.40.3710">
    <property type="match status" value="1"/>
</dbReference>
<comment type="pathway">
    <text evidence="1 7">Cell wall biogenesis; peptidoglycan biosynthesis.</text>
</comment>
<dbReference type="Gene3D" id="2.60.40.3780">
    <property type="match status" value="1"/>
</dbReference>
<name>A0ABR7WFN7_9ACTN</name>
<proteinExistence type="predicted"/>
<gene>
    <name evidence="9" type="ORF">IDF66_18580</name>
</gene>
<dbReference type="CDD" id="cd13432">
    <property type="entry name" value="LDT_IgD_like_2"/>
    <property type="match status" value="1"/>
</dbReference>
<dbReference type="PROSITE" id="PS52029">
    <property type="entry name" value="LD_TPASE"/>
    <property type="match status" value="1"/>
</dbReference>
<accession>A0ABR7WFN7</accession>
<dbReference type="EMBL" id="JACWMS010000004">
    <property type="protein sequence ID" value="MBD1321590.1"/>
    <property type="molecule type" value="Genomic_DNA"/>
</dbReference>
<evidence type="ECO:0000256" key="7">
    <source>
        <dbReference type="PROSITE-ProRule" id="PRU01373"/>
    </source>
</evidence>
<dbReference type="SUPFAM" id="SSF141523">
    <property type="entry name" value="L,D-transpeptidase catalytic domain-like"/>
    <property type="match status" value="1"/>
</dbReference>
<sequence>MGISRTRMGRRSPLALIGVLVAIVASVSSCTEDPKYSSDVGSSNLIDDMLKPGVEVSEWGNRPLADQAVGIQPGAPITVAAREGAITGVVIAKADGSPVKGELSEDGTTWTSAEPLGYNRTYTLQADAVGIGGKSTKRVSFTTRAPNNLTQAYLTPSPRETVGVGQPVAVKFDEPIPDRKAAQDAIKVTTDPPTAGAFYWISDSEVRWRPQHWWKTGTKVAVAVNTYGIDLGDGLFGQENVRTDFQVGRSMIITADDNSKQVSFARDGKVIRSMPTSMGKPGAETDNGVYLVSDKHDHIIMDSSTYGVPVTSADGYRTPVDYATRMSYSGIFFHSAPWSVWAQGNTNTSHGCLNLSPDDALWVMRNTLRGDPVVVKNTGGATLSGTDGLGDWNIPWSVWSKGNA</sequence>
<keyword evidence="5" id="KW-0012">Acyltransferase</keyword>